<evidence type="ECO:0000313" key="2">
    <source>
        <dbReference type="EMBL" id="MBB5071874.1"/>
    </source>
</evidence>
<feature type="compositionally biased region" description="Low complexity" evidence="1">
    <location>
        <begin position="604"/>
        <end position="628"/>
    </location>
</feature>
<feature type="compositionally biased region" description="Low complexity" evidence="1">
    <location>
        <begin position="696"/>
        <end position="705"/>
    </location>
</feature>
<feature type="region of interest" description="Disordered" evidence="1">
    <location>
        <begin position="468"/>
        <end position="535"/>
    </location>
</feature>
<evidence type="ECO:0000256" key="1">
    <source>
        <dbReference type="SAM" id="MobiDB-lite"/>
    </source>
</evidence>
<feature type="compositionally biased region" description="Low complexity" evidence="1">
    <location>
        <begin position="963"/>
        <end position="987"/>
    </location>
</feature>
<feature type="compositionally biased region" description="Basic and acidic residues" evidence="1">
    <location>
        <begin position="1014"/>
        <end position="1024"/>
    </location>
</feature>
<feature type="region of interest" description="Disordered" evidence="1">
    <location>
        <begin position="597"/>
        <end position="1026"/>
    </location>
</feature>
<feature type="compositionally biased region" description="Basic and acidic residues" evidence="1">
    <location>
        <begin position="671"/>
        <end position="681"/>
    </location>
</feature>
<feature type="compositionally biased region" description="Low complexity" evidence="1">
    <location>
        <begin position="520"/>
        <end position="535"/>
    </location>
</feature>
<feature type="compositionally biased region" description="Low complexity" evidence="1">
    <location>
        <begin position="893"/>
        <end position="906"/>
    </location>
</feature>
<evidence type="ECO:0008006" key="4">
    <source>
        <dbReference type="Google" id="ProtNLM"/>
    </source>
</evidence>
<feature type="compositionally biased region" description="Pro residues" evidence="1">
    <location>
        <begin position="916"/>
        <end position="933"/>
    </location>
</feature>
<feature type="compositionally biased region" description="Low complexity" evidence="1">
    <location>
        <begin position="934"/>
        <end position="953"/>
    </location>
</feature>
<protein>
    <recommendedName>
        <fullName evidence="4">NAD(+)--protein-arginine ADP-ribosyltransferase</fullName>
    </recommendedName>
</protein>
<accession>A0A840NJY3</accession>
<organism evidence="2 3">
    <name type="scientific">Saccharopolyspora gloriosae</name>
    <dbReference type="NCBI Taxonomy" id="455344"/>
    <lineage>
        <taxon>Bacteria</taxon>
        <taxon>Bacillati</taxon>
        <taxon>Actinomycetota</taxon>
        <taxon>Actinomycetes</taxon>
        <taxon>Pseudonocardiales</taxon>
        <taxon>Pseudonocardiaceae</taxon>
        <taxon>Saccharopolyspora</taxon>
    </lineage>
</organism>
<evidence type="ECO:0000313" key="3">
    <source>
        <dbReference type="Proteomes" id="UP000580474"/>
    </source>
</evidence>
<name>A0A840NJY3_9PSEU</name>
<feature type="compositionally biased region" description="Low complexity" evidence="1">
    <location>
        <begin position="643"/>
        <end position="670"/>
    </location>
</feature>
<proteinExistence type="predicted"/>
<dbReference type="AlphaFoldDB" id="A0A840NJY3"/>
<gene>
    <name evidence="2" type="ORF">BJ969_004962</name>
</gene>
<dbReference type="Proteomes" id="UP000580474">
    <property type="component" value="Unassembled WGS sequence"/>
</dbReference>
<keyword evidence="3" id="KW-1185">Reference proteome</keyword>
<sequence>MPEQVPGPMRVRDLSVEAHGSTVLILHGDGDEPERRVFQGIPVAPGDGLVLASSIAVRTSSFRSALRHACRMALTAAAKQRIDDSAEPRLWLAVSGLGRGDGRGKAVAQKIAREFSAEVFAPDGPLTFVAGGSIFAGADHHRWMRFVEGGPGEFHSARYPQPDWESQLPRGEVADGGLQTRPVPAGLSVSADDVLSHSVAVSAWHPRLVLGSPGGDLIAPHQVAALLRRFPKPLLDRIQLVPADPRTASSQWLRKLAELVEHDVVSATGLVRHDTRTEFVYIADEAGNPLWQPFPAMLRYSPTGTTTPVLAGPPPRGWTPGPLVYRWGGAPSPRPVPQEIVAKVVPSGLALLPAAELGKPGAADRLAFESNRFTVALGWPCAPVPEGTQVALYRLLAGLAPEQSARLRVLVLGVADERMRSEILSAAGEWAPRVSFPSVLTAPLVAPQHARARGYGSEAAAEAAAAEAAGTSGGAIRRASEADGESGAGGSAPPAGSGESTEDSAEPTAPDGSEAGSPQEQGTTGSGAEAAARAEQAVNGVTPVVPPAPNTVSASDPVSSATVRLSRSLIQTAVASSAVASTAVAAQVPATSSAKFTKVPRTPVSASAVSGGASAASGSAGRGAADAVAGGGAATERPANRPAVTATASADAEAGTTTGATANGAPAQAARPREALPKREPGASPLSRESAKRRAAAAARLAAAQERARRATSADAAPEPEATASGDAAPGSGSPTTAAEAAPEPVAVEQVAAEAVAAEPVAAERTPPEAETTAASTTGSGAAAAAAGEPAEADRGPHSTPAGERSDSATAAEPADASTEAAEQASTPAERAAPGRSTSDSADPGTVRIPHLGAAASTEAVEQPSPQVERAAPGRSTSDSADPGTVRIPHLGAAASAAAPDPTPAAEQTMRIPVVPAQPPMTPTAPPVPPAPPMTSSTMPVTSSGPVGRSQPAPSRPAPPAPAERAAPPAAEPDAAPTQDATASATPRTDEEAPGQSGGEPPAEPAPAWLPAEARPEFGPDHQSTEAQRTAFARLVGDAYEAALPSVNTALATFPALREEQLQEAKSDFVAVHVYLGDGDFGAATVNAVLRRGIITELGDYLACTLSGLRRLPVHRGPVFRLLDAEVLDAYRPGALLTEPAFLSASSAPEIAAPARSEHRTDVIIWSQSSRRTSAFHRLGLVDEVVFPAGSRFRVLAVDRPDSDDPPALLLRELRADEDPAPGELTDTDEAMLPRLRRALDRRRRSEPQELTGDALNRITTPVGLVPND</sequence>
<dbReference type="Gene3D" id="3.90.176.10">
    <property type="entry name" value="Toxin ADP-ribosyltransferase, Chain A, domain 1"/>
    <property type="match status" value="1"/>
</dbReference>
<feature type="compositionally biased region" description="Low complexity" evidence="1">
    <location>
        <begin position="808"/>
        <end position="823"/>
    </location>
</feature>
<feature type="compositionally biased region" description="Low complexity" evidence="1">
    <location>
        <begin position="731"/>
        <end position="790"/>
    </location>
</feature>
<dbReference type="EMBL" id="JACHIV010000001">
    <property type="protein sequence ID" value="MBB5071874.1"/>
    <property type="molecule type" value="Genomic_DNA"/>
</dbReference>
<reference evidence="2 3" key="1">
    <citation type="submission" date="2020-08" db="EMBL/GenBank/DDBJ databases">
        <title>Sequencing the genomes of 1000 actinobacteria strains.</title>
        <authorList>
            <person name="Klenk H.-P."/>
        </authorList>
    </citation>
    <scope>NUCLEOTIDE SEQUENCE [LARGE SCALE GENOMIC DNA]</scope>
    <source>
        <strain evidence="2 3">DSM 45582</strain>
    </source>
</reference>
<feature type="region of interest" description="Disordered" evidence="1">
    <location>
        <begin position="1242"/>
        <end position="1269"/>
    </location>
</feature>
<comment type="caution">
    <text evidence="2">The sequence shown here is derived from an EMBL/GenBank/DDBJ whole genome shotgun (WGS) entry which is preliminary data.</text>
</comment>